<evidence type="ECO:0000313" key="10">
    <source>
        <dbReference type="EMBL" id="BAR97960.1"/>
    </source>
</evidence>
<dbReference type="Gene3D" id="1.20.1250.20">
    <property type="entry name" value="MFS general substrate transporter like domains"/>
    <property type="match status" value="2"/>
</dbReference>
<name>A0A0H5B706_BLAVI</name>
<evidence type="ECO:0000256" key="5">
    <source>
        <dbReference type="ARBA" id="ARBA00022692"/>
    </source>
</evidence>
<dbReference type="GO" id="GO:0030395">
    <property type="term" value="F:lactose binding"/>
    <property type="evidence" value="ECO:0007669"/>
    <property type="project" value="TreeGrafter"/>
</dbReference>
<reference evidence="10" key="1">
    <citation type="journal article" date="2015" name="Genome Announc.">
        <title>Complete Genome Sequence of the Bacteriochlorophyll b-Producing Photosynthetic Bacterium Blastochloris viridis.</title>
        <authorList>
            <person name="Tsukatani Y."/>
            <person name="Hirose Y."/>
            <person name="Harada J."/>
            <person name="Misawa N."/>
            <person name="Mori K."/>
            <person name="Inoue K."/>
            <person name="Tamiaki H."/>
        </authorList>
    </citation>
    <scope>NUCLEOTIDE SEQUENCE [LARGE SCALE GENOMIC DNA]</scope>
    <source>
        <strain evidence="10">DSM 133</strain>
    </source>
</reference>
<feature type="transmembrane region" description="Helical" evidence="8">
    <location>
        <begin position="73"/>
        <end position="92"/>
    </location>
</feature>
<evidence type="ECO:0000256" key="1">
    <source>
        <dbReference type="ARBA" id="ARBA00004429"/>
    </source>
</evidence>
<keyword evidence="4" id="KW-0997">Cell inner membrane</keyword>
<dbReference type="PANTHER" id="PTHR23522">
    <property type="entry name" value="BLL5896 PROTEIN"/>
    <property type="match status" value="1"/>
</dbReference>
<protein>
    <submittedName>
        <fullName evidence="10">Probable 3-phenylpropionic acid transporter</fullName>
    </submittedName>
    <submittedName>
        <fullName evidence="11">Putative 3-phenylpropionic acid transporter</fullName>
    </submittedName>
</protein>
<dbReference type="KEGG" id="bvr:BVIR_954"/>
<keyword evidence="7 8" id="KW-0472">Membrane</keyword>
<keyword evidence="12" id="KW-1185">Reference proteome</keyword>
<feature type="transmembrane region" description="Helical" evidence="8">
    <location>
        <begin position="201"/>
        <end position="224"/>
    </location>
</feature>
<dbReference type="PANTHER" id="PTHR23522:SF10">
    <property type="entry name" value="3-PHENYLPROPIONIC ACID TRANSPORTER-RELATED"/>
    <property type="match status" value="1"/>
</dbReference>
<feature type="transmembrane region" description="Helical" evidence="8">
    <location>
        <begin position="236"/>
        <end position="256"/>
    </location>
</feature>
<dbReference type="RefSeq" id="WP_169788582.1">
    <property type="nucleotide sequence ID" value="NZ_AP014854.2"/>
</dbReference>
<feature type="domain" description="Major facilitator superfamily associated" evidence="9">
    <location>
        <begin position="8"/>
        <end position="332"/>
    </location>
</feature>
<feature type="transmembrane region" description="Helical" evidence="8">
    <location>
        <begin position="12"/>
        <end position="35"/>
    </location>
</feature>
<dbReference type="InterPro" id="IPR036259">
    <property type="entry name" value="MFS_trans_sf"/>
</dbReference>
<evidence type="ECO:0000256" key="3">
    <source>
        <dbReference type="ARBA" id="ARBA00022475"/>
    </source>
</evidence>
<reference evidence="12" key="3">
    <citation type="journal article" date="2016" name="Genome Announc.">
        <title>Revised genome sequence of the purple photosynthetic bacterium Blastochloris viridis.</title>
        <authorList>
            <person name="Liu L.N."/>
            <person name="Faulkner M."/>
            <person name="Liu X."/>
            <person name="Huang F."/>
            <person name="Darby A.C."/>
            <person name="Hall N."/>
        </authorList>
    </citation>
    <scope>NUCLEOTIDE SEQUENCE [LARGE SCALE GENOMIC DNA]</scope>
    <source>
        <strain evidence="12">ATCC 19567 / DSM 133 / F</strain>
    </source>
</reference>
<feature type="transmembrane region" description="Helical" evidence="8">
    <location>
        <begin position="136"/>
        <end position="155"/>
    </location>
</feature>
<evidence type="ECO:0000259" key="9">
    <source>
        <dbReference type="Pfam" id="PF12832"/>
    </source>
</evidence>
<dbReference type="GO" id="GO:0015528">
    <property type="term" value="F:lactose:proton symporter activity"/>
    <property type="evidence" value="ECO:0007669"/>
    <property type="project" value="TreeGrafter"/>
</dbReference>
<feature type="transmembrane region" description="Helical" evidence="8">
    <location>
        <begin position="329"/>
        <end position="350"/>
    </location>
</feature>
<feature type="transmembrane region" description="Helical" evidence="8">
    <location>
        <begin position="41"/>
        <end position="61"/>
    </location>
</feature>
<dbReference type="AlphaFoldDB" id="A0A0H5B706"/>
<dbReference type="PIRSF" id="PIRSF004925">
    <property type="entry name" value="HcaT"/>
    <property type="match status" value="1"/>
</dbReference>
<dbReference type="InterPro" id="IPR026032">
    <property type="entry name" value="HcaT-like"/>
</dbReference>
<dbReference type="Pfam" id="PF12832">
    <property type="entry name" value="MFS_1_like"/>
    <property type="match status" value="1"/>
</dbReference>
<reference evidence="11" key="2">
    <citation type="submission" date="2015-11" db="EMBL/GenBank/DDBJ databases">
        <authorList>
            <person name="Zhang Y."/>
            <person name="Guo Z."/>
        </authorList>
    </citation>
    <scope>NUCLEOTIDE SEQUENCE</scope>
    <source>
        <strain evidence="11">1</strain>
    </source>
</reference>
<dbReference type="EMBL" id="LN907867">
    <property type="protein sequence ID" value="CUU41406.1"/>
    <property type="molecule type" value="Genomic_DNA"/>
</dbReference>
<sequence length="385" mass="38935">MPFESIPLWRYGAIYGALFAMVGVNLPFLPVWLAARGLDAGEIGLVIGAPIVLRILIAPLVAEVADRSRRPVAVLRGVAALAMASYVLLAAVDGFWPLLAANALAQACAASALPLFDSLAVRRLAKRPGGFGRVRLWGSLSFIAANLVSGVLIGVLPVASIVWMVVGLQFVTVATAIVLVRDTVSGPAAAVPTPPTRGLMSPGVAVIVLGVALIQGSHGAIYGLGSLHWRDLGLDAPTIGALWAMGVAAEVTLFFASARLPAWIGPRTLMGAGAAAAVVRWLLMGLDPVGVPLLLLQCLHAFSFAATYLGMVAALAAAAAPGAEARAQAAGSTAQGVALAGAIALAGQLYPTLGAGVFPVMAGLAAFGGAVIAFGPRLVAKRGGS</sequence>
<keyword evidence="2" id="KW-0813">Transport</keyword>
<feature type="transmembrane region" description="Helical" evidence="8">
    <location>
        <begin position="356"/>
        <end position="379"/>
    </location>
</feature>
<feature type="transmembrane region" description="Helical" evidence="8">
    <location>
        <begin position="161"/>
        <end position="180"/>
    </location>
</feature>
<dbReference type="GO" id="GO:0005886">
    <property type="term" value="C:plasma membrane"/>
    <property type="evidence" value="ECO:0007669"/>
    <property type="project" value="UniProtKB-SubCell"/>
</dbReference>
<accession>A0A0H5B706</accession>
<dbReference type="EMBL" id="AP014854">
    <property type="protein sequence ID" value="BAR97960.1"/>
    <property type="molecule type" value="Genomic_DNA"/>
</dbReference>
<dbReference type="STRING" id="1079.BVIR_954"/>
<evidence type="ECO:0000313" key="11">
    <source>
        <dbReference type="EMBL" id="CUU41406.1"/>
    </source>
</evidence>
<dbReference type="SUPFAM" id="SSF103473">
    <property type="entry name" value="MFS general substrate transporter"/>
    <property type="match status" value="1"/>
</dbReference>
<organism evidence="11 12">
    <name type="scientific">Blastochloris viridis</name>
    <name type="common">Rhodopseudomonas viridis</name>
    <dbReference type="NCBI Taxonomy" id="1079"/>
    <lineage>
        <taxon>Bacteria</taxon>
        <taxon>Pseudomonadati</taxon>
        <taxon>Pseudomonadota</taxon>
        <taxon>Alphaproteobacteria</taxon>
        <taxon>Hyphomicrobiales</taxon>
        <taxon>Blastochloridaceae</taxon>
        <taxon>Blastochloris</taxon>
    </lineage>
</organism>
<evidence type="ECO:0000256" key="7">
    <source>
        <dbReference type="ARBA" id="ARBA00023136"/>
    </source>
</evidence>
<evidence type="ECO:0000256" key="2">
    <source>
        <dbReference type="ARBA" id="ARBA00022448"/>
    </source>
</evidence>
<keyword evidence="5 8" id="KW-0812">Transmembrane</keyword>
<dbReference type="InterPro" id="IPR024989">
    <property type="entry name" value="MFS_assoc_dom"/>
</dbReference>
<evidence type="ECO:0000256" key="8">
    <source>
        <dbReference type="SAM" id="Phobius"/>
    </source>
</evidence>
<gene>
    <name evidence="11" type="primary">hcaT</name>
    <name evidence="10" type="ORF">BV133_367</name>
    <name evidence="11" type="ORF">BVIRIDIS_03970</name>
</gene>
<dbReference type="NCBIfam" id="NF037955">
    <property type="entry name" value="mfs"/>
    <property type="match status" value="1"/>
</dbReference>
<dbReference type="Proteomes" id="UP000065734">
    <property type="component" value="Chromosome I"/>
</dbReference>
<evidence type="ECO:0000313" key="12">
    <source>
        <dbReference type="Proteomes" id="UP000065734"/>
    </source>
</evidence>
<feature type="transmembrane region" description="Helical" evidence="8">
    <location>
        <begin position="98"/>
        <end position="116"/>
    </location>
</feature>
<keyword evidence="3" id="KW-1003">Cell membrane</keyword>
<keyword evidence="6 8" id="KW-1133">Transmembrane helix</keyword>
<comment type="subcellular location">
    <subcellularLocation>
        <location evidence="1">Cell inner membrane</location>
        <topology evidence="1">Multi-pass membrane protein</topology>
    </subcellularLocation>
</comment>
<feature type="transmembrane region" description="Helical" evidence="8">
    <location>
        <begin position="268"/>
        <end position="286"/>
    </location>
</feature>
<evidence type="ECO:0000256" key="4">
    <source>
        <dbReference type="ARBA" id="ARBA00022519"/>
    </source>
</evidence>
<evidence type="ECO:0000256" key="6">
    <source>
        <dbReference type="ARBA" id="ARBA00022989"/>
    </source>
</evidence>
<feature type="transmembrane region" description="Helical" evidence="8">
    <location>
        <begin position="292"/>
        <end position="317"/>
    </location>
</feature>
<proteinExistence type="predicted"/>